<protein>
    <recommendedName>
        <fullName evidence="2">Segregation and condensation protein A</fullName>
    </recommendedName>
</protein>
<dbReference type="EMBL" id="UINC01016981">
    <property type="protein sequence ID" value="SVA70276.1"/>
    <property type="molecule type" value="Genomic_DNA"/>
</dbReference>
<reference evidence="1" key="1">
    <citation type="submission" date="2018-05" db="EMBL/GenBank/DDBJ databases">
        <authorList>
            <person name="Lanie J.A."/>
            <person name="Ng W.-L."/>
            <person name="Kazmierczak K.M."/>
            <person name="Andrzejewski T.M."/>
            <person name="Davidsen T.M."/>
            <person name="Wayne K.J."/>
            <person name="Tettelin H."/>
            <person name="Glass J.I."/>
            <person name="Rusch D."/>
            <person name="Podicherti R."/>
            <person name="Tsui H.-C.T."/>
            <person name="Winkler M.E."/>
        </authorList>
    </citation>
    <scope>NUCLEOTIDE SEQUENCE</scope>
</reference>
<dbReference type="AlphaFoldDB" id="A0A381XZM5"/>
<dbReference type="InterPro" id="IPR003768">
    <property type="entry name" value="ScpA"/>
</dbReference>
<dbReference type="PANTHER" id="PTHR33969:SF2">
    <property type="entry name" value="SEGREGATION AND CONDENSATION PROTEIN A"/>
    <property type="match status" value="1"/>
</dbReference>
<organism evidence="1">
    <name type="scientific">marine metagenome</name>
    <dbReference type="NCBI Taxonomy" id="408172"/>
    <lineage>
        <taxon>unclassified sequences</taxon>
        <taxon>metagenomes</taxon>
        <taxon>ecological metagenomes</taxon>
    </lineage>
</organism>
<name>A0A381XZM5_9ZZZZ</name>
<sequence>MPTAQTCAPARMPDFRIQFKVFEGPMDLLLFLVKKQEVDVYEVNMTGLATQFIDYVELMQRLDLELAGEFIVMASTLMYIKSRE</sequence>
<gene>
    <name evidence="1" type="ORF">METZ01_LOCUS123130</name>
</gene>
<evidence type="ECO:0000313" key="1">
    <source>
        <dbReference type="EMBL" id="SVA70276.1"/>
    </source>
</evidence>
<dbReference type="Pfam" id="PF02616">
    <property type="entry name" value="SMC_ScpA"/>
    <property type="match status" value="1"/>
</dbReference>
<feature type="non-terminal residue" evidence="1">
    <location>
        <position position="84"/>
    </location>
</feature>
<accession>A0A381XZM5</accession>
<proteinExistence type="predicted"/>
<dbReference type="Gene3D" id="6.10.250.2410">
    <property type="match status" value="1"/>
</dbReference>
<dbReference type="PANTHER" id="PTHR33969">
    <property type="entry name" value="SEGREGATION AND CONDENSATION PROTEIN A"/>
    <property type="match status" value="1"/>
</dbReference>
<evidence type="ECO:0008006" key="2">
    <source>
        <dbReference type="Google" id="ProtNLM"/>
    </source>
</evidence>